<evidence type="ECO:0000313" key="3">
    <source>
        <dbReference type="Proteomes" id="UP001304895"/>
    </source>
</evidence>
<dbReference type="Proteomes" id="UP001304895">
    <property type="component" value="Unassembled WGS sequence"/>
</dbReference>
<accession>A0AAN6UIK0</accession>
<keyword evidence="3" id="KW-1185">Reference proteome</keyword>
<comment type="caution">
    <text evidence="2">The sequence shown here is derived from an EMBL/GenBank/DDBJ whole genome shotgun (WGS) entry which is preliminary data.</text>
</comment>
<evidence type="ECO:0000256" key="1">
    <source>
        <dbReference type="SAM" id="MobiDB-lite"/>
    </source>
</evidence>
<dbReference type="EMBL" id="MU853412">
    <property type="protein sequence ID" value="KAK4133560.1"/>
    <property type="molecule type" value="Genomic_DNA"/>
</dbReference>
<protein>
    <submittedName>
        <fullName evidence="2">Uncharacterized protein</fullName>
    </submittedName>
</protein>
<evidence type="ECO:0000313" key="2">
    <source>
        <dbReference type="EMBL" id="KAK4133560.1"/>
    </source>
</evidence>
<organism evidence="2 3">
    <name type="scientific">Trichocladium antarcticum</name>
    <dbReference type="NCBI Taxonomy" id="1450529"/>
    <lineage>
        <taxon>Eukaryota</taxon>
        <taxon>Fungi</taxon>
        <taxon>Dikarya</taxon>
        <taxon>Ascomycota</taxon>
        <taxon>Pezizomycotina</taxon>
        <taxon>Sordariomycetes</taxon>
        <taxon>Sordariomycetidae</taxon>
        <taxon>Sordariales</taxon>
        <taxon>Chaetomiaceae</taxon>
        <taxon>Trichocladium</taxon>
    </lineage>
</organism>
<dbReference type="AlphaFoldDB" id="A0AAN6UIK0"/>
<reference evidence="2" key="1">
    <citation type="journal article" date="2023" name="Mol. Phylogenet. Evol.">
        <title>Genome-scale phylogeny and comparative genomics of the fungal order Sordariales.</title>
        <authorList>
            <person name="Hensen N."/>
            <person name="Bonometti L."/>
            <person name="Westerberg I."/>
            <person name="Brannstrom I.O."/>
            <person name="Guillou S."/>
            <person name="Cros-Aarteil S."/>
            <person name="Calhoun S."/>
            <person name="Haridas S."/>
            <person name="Kuo A."/>
            <person name="Mondo S."/>
            <person name="Pangilinan J."/>
            <person name="Riley R."/>
            <person name="LaButti K."/>
            <person name="Andreopoulos B."/>
            <person name="Lipzen A."/>
            <person name="Chen C."/>
            <person name="Yan M."/>
            <person name="Daum C."/>
            <person name="Ng V."/>
            <person name="Clum A."/>
            <person name="Steindorff A."/>
            <person name="Ohm R.A."/>
            <person name="Martin F."/>
            <person name="Silar P."/>
            <person name="Natvig D.O."/>
            <person name="Lalanne C."/>
            <person name="Gautier V."/>
            <person name="Ament-Velasquez S.L."/>
            <person name="Kruys A."/>
            <person name="Hutchinson M.I."/>
            <person name="Powell A.J."/>
            <person name="Barry K."/>
            <person name="Miller A.N."/>
            <person name="Grigoriev I.V."/>
            <person name="Debuchy R."/>
            <person name="Gladieux P."/>
            <person name="Hiltunen Thoren M."/>
            <person name="Johannesson H."/>
        </authorList>
    </citation>
    <scope>NUCLEOTIDE SEQUENCE</scope>
    <source>
        <strain evidence="2">CBS 123565</strain>
    </source>
</reference>
<proteinExistence type="predicted"/>
<name>A0AAN6UIK0_9PEZI</name>
<gene>
    <name evidence="2" type="ORF">BT67DRAFT_53781</name>
</gene>
<sequence>MKNRIIASSRMHGESQRPGAMIGRQNRRQRRSLPHHGDSPRDGTVDLPDSNSKLVPASRPAAIPPLLSARERGQTPIEKKKLLAAASRGRTAGCHGIDGHACTLHRARLAAVVWRDNLAERMSVLAGVNQLRVTRSTKRSRIEVRDAKFNSRLAVITGLLATRDANAAEA</sequence>
<feature type="region of interest" description="Disordered" evidence="1">
    <location>
        <begin position="1"/>
        <end position="60"/>
    </location>
</feature>
<feature type="compositionally biased region" description="Basic residues" evidence="1">
    <location>
        <begin position="25"/>
        <end position="34"/>
    </location>
</feature>
<reference evidence="2" key="2">
    <citation type="submission" date="2023-05" db="EMBL/GenBank/DDBJ databases">
        <authorList>
            <consortium name="Lawrence Berkeley National Laboratory"/>
            <person name="Steindorff A."/>
            <person name="Hensen N."/>
            <person name="Bonometti L."/>
            <person name="Westerberg I."/>
            <person name="Brannstrom I.O."/>
            <person name="Guillou S."/>
            <person name="Cros-Aarteil S."/>
            <person name="Calhoun S."/>
            <person name="Haridas S."/>
            <person name="Kuo A."/>
            <person name="Mondo S."/>
            <person name="Pangilinan J."/>
            <person name="Riley R."/>
            <person name="Labutti K."/>
            <person name="Andreopoulos B."/>
            <person name="Lipzen A."/>
            <person name="Chen C."/>
            <person name="Yanf M."/>
            <person name="Daum C."/>
            <person name="Ng V."/>
            <person name="Clum A."/>
            <person name="Ohm R."/>
            <person name="Martin F."/>
            <person name="Silar P."/>
            <person name="Natvig D."/>
            <person name="Lalanne C."/>
            <person name="Gautier V."/>
            <person name="Ament-Velasquez S.L."/>
            <person name="Kruys A."/>
            <person name="Hutchinson M.I."/>
            <person name="Powell A.J."/>
            <person name="Barry K."/>
            <person name="Miller A.N."/>
            <person name="Grigoriev I.V."/>
            <person name="Debuchy R."/>
            <person name="Gladieux P."/>
            <person name="Thoren M.H."/>
            <person name="Johannesson H."/>
        </authorList>
    </citation>
    <scope>NUCLEOTIDE SEQUENCE</scope>
    <source>
        <strain evidence="2">CBS 123565</strain>
    </source>
</reference>
<feature type="compositionally biased region" description="Basic and acidic residues" evidence="1">
    <location>
        <begin position="35"/>
        <end position="44"/>
    </location>
</feature>